<accession>A0ABV8YH81</accession>
<reference evidence="2" key="1">
    <citation type="journal article" date="2019" name="Int. J. Syst. Evol. Microbiol.">
        <title>The Global Catalogue of Microorganisms (GCM) 10K type strain sequencing project: providing services to taxonomists for standard genome sequencing and annotation.</title>
        <authorList>
            <consortium name="The Broad Institute Genomics Platform"/>
            <consortium name="The Broad Institute Genome Sequencing Center for Infectious Disease"/>
            <person name="Wu L."/>
            <person name="Ma J."/>
        </authorList>
    </citation>
    <scope>NUCLEOTIDE SEQUENCE [LARGE SCALE GENOMIC DNA]</scope>
    <source>
        <strain evidence="2">DT43</strain>
    </source>
</reference>
<comment type="caution">
    <text evidence="1">The sequence shown here is derived from an EMBL/GenBank/DDBJ whole genome shotgun (WGS) entry which is preliminary data.</text>
</comment>
<sequence length="365" mass="38752">MGTGFYLRDDFPGFGSAAFTPPLPTTGMVEIVGAPGHAFKVLFGAPLRDPVFQLGSLGSILTFPADTVLARLSGDAGFRVADNTVIGEAANSVVAPDGTLGPSDSNGTVRLTGSFTSIQFTLTPNFADGTIRDGVHFQIGGIQSLDTSPVELGGTPAPVQPPPALGNGDNELIFDRSKGWPPQLAGNSTPVGVTPSPLPYTFADWERYLRIAVSHSEVKGLIDDGFIWLGCHLLKTRAEESPVQVLVALRNPTAAEIIEVKISGEAVSGIEFKAPWHHPESPTEMATAIELVTSHPEHGQAVAGLIPHAILRVPDAPNEPSNGHRCLHVMFTQADDRFVERLVCFSALVDLQTRQVVATRKSPCE</sequence>
<name>A0ABV8YH81_9ACTN</name>
<dbReference type="Proteomes" id="UP001596012">
    <property type="component" value="Unassembled WGS sequence"/>
</dbReference>
<evidence type="ECO:0000313" key="2">
    <source>
        <dbReference type="Proteomes" id="UP001596012"/>
    </source>
</evidence>
<gene>
    <name evidence="1" type="ORF">ACFPH6_08800</name>
</gene>
<evidence type="ECO:0000313" key="1">
    <source>
        <dbReference type="EMBL" id="MFC4464653.1"/>
    </source>
</evidence>
<protein>
    <submittedName>
        <fullName evidence="1">Uncharacterized protein</fullName>
    </submittedName>
</protein>
<dbReference type="EMBL" id="JBHSFG010000016">
    <property type="protein sequence ID" value="MFC4464653.1"/>
    <property type="molecule type" value="Genomic_DNA"/>
</dbReference>
<dbReference type="RefSeq" id="WP_386339790.1">
    <property type="nucleotide sequence ID" value="NZ_JBHSFG010000016.1"/>
</dbReference>
<proteinExistence type="predicted"/>
<organism evidence="1 2">
    <name type="scientific">Streptomyces xiangluensis</name>
    <dbReference type="NCBI Taxonomy" id="2665720"/>
    <lineage>
        <taxon>Bacteria</taxon>
        <taxon>Bacillati</taxon>
        <taxon>Actinomycetota</taxon>
        <taxon>Actinomycetes</taxon>
        <taxon>Kitasatosporales</taxon>
        <taxon>Streptomycetaceae</taxon>
        <taxon>Streptomyces</taxon>
    </lineage>
</organism>
<keyword evidence="2" id="KW-1185">Reference proteome</keyword>